<dbReference type="AlphaFoldDB" id="A0A3P3U3X0"/>
<dbReference type="InterPro" id="IPR018060">
    <property type="entry name" value="HTH_AraC"/>
</dbReference>
<dbReference type="SUPFAM" id="SSF46689">
    <property type="entry name" value="Homeodomain-like"/>
    <property type="match status" value="1"/>
</dbReference>
<evidence type="ECO:0000256" key="1">
    <source>
        <dbReference type="ARBA" id="ARBA00023015"/>
    </source>
</evidence>
<keyword evidence="2" id="KW-0238">DNA-binding</keyword>
<dbReference type="InterPro" id="IPR020449">
    <property type="entry name" value="Tscrpt_reg_AraC-type_HTH"/>
</dbReference>
<dbReference type="PANTHER" id="PTHR43280">
    <property type="entry name" value="ARAC-FAMILY TRANSCRIPTIONAL REGULATOR"/>
    <property type="match status" value="1"/>
</dbReference>
<dbReference type="RefSeq" id="WP_128632648.1">
    <property type="nucleotide sequence ID" value="NZ_RRCN01000001.1"/>
</dbReference>
<gene>
    <name evidence="5" type="ORF">EHV15_19435</name>
</gene>
<comment type="caution">
    <text evidence="5">The sequence shown here is derived from an EMBL/GenBank/DDBJ whole genome shotgun (WGS) entry which is preliminary data.</text>
</comment>
<evidence type="ECO:0000313" key="6">
    <source>
        <dbReference type="Proteomes" id="UP000267017"/>
    </source>
</evidence>
<dbReference type="SUPFAM" id="SSF51215">
    <property type="entry name" value="Regulatory protein AraC"/>
    <property type="match status" value="1"/>
</dbReference>
<organism evidence="5 6">
    <name type="scientific">Paenibacillus oralis</name>
    <dbReference type="NCBI Taxonomy" id="2490856"/>
    <lineage>
        <taxon>Bacteria</taxon>
        <taxon>Bacillati</taxon>
        <taxon>Bacillota</taxon>
        <taxon>Bacilli</taxon>
        <taxon>Bacillales</taxon>
        <taxon>Paenibacillaceae</taxon>
        <taxon>Paenibacillus</taxon>
    </lineage>
</organism>
<dbReference type="OrthoDB" id="9803764at2"/>
<dbReference type="InterPro" id="IPR009057">
    <property type="entry name" value="Homeodomain-like_sf"/>
</dbReference>
<dbReference type="PANTHER" id="PTHR43280:SF2">
    <property type="entry name" value="HTH-TYPE TRANSCRIPTIONAL REGULATOR EXSA"/>
    <property type="match status" value="1"/>
</dbReference>
<keyword evidence="1" id="KW-0805">Transcription regulation</keyword>
<dbReference type="PROSITE" id="PS01124">
    <property type="entry name" value="HTH_ARAC_FAMILY_2"/>
    <property type="match status" value="1"/>
</dbReference>
<dbReference type="PRINTS" id="PR00032">
    <property type="entry name" value="HTHARAC"/>
</dbReference>
<dbReference type="SMART" id="SM00342">
    <property type="entry name" value="HTH_ARAC"/>
    <property type="match status" value="1"/>
</dbReference>
<dbReference type="Gene3D" id="1.10.10.60">
    <property type="entry name" value="Homeodomain-like"/>
    <property type="match status" value="2"/>
</dbReference>
<feature type="domain" description="HTH araC/xylS-type" evidence="4">
    <location>
        <begin position="177"/>
        <end position="275"/>
    </location>
</feature>
<sequence>MAKKAMDYAIHGERSYGILIAGHYREGAGYAIHRPSGSRDWLFIYTVSGSGEIQLPDRTAECVAGDIAILLPGNPHQYRTKGTEWEMIWVHFIPNPQWSTWLKLPEMERNFVFHHLSTAESRSSVQKALQRMVDHELPGVTSELHRRLAELALEEALIHLQMDSQQEQIAAMDPRISEILQDLQLNPAQKISLPELAQRSCLSVSRLSHLFKEQVGDTVLNTLTKFRLERAAQLLSGTQRQVAEIASDVGFDCAIHFTRKFNDVFGETPSKYRKRKRSELQTSET</sequence>
<dbReference type="Pfam" id="PF02311">
    <property type="entry name" value="AraC_binding"/>
    <property type="match status" value="1"/>
</dbReference>
<accession>A0A3P3U3X0</accession>
<dbReference type="GO" id="GO:0003700">
    <property type="term" value="F:DNA-binding transcription factor activity"/>
    <property type="evidence" value="ECO:0007669"/>
    <property type="project" value="InterPro"/>
</dbReference>
<dbReference type="EMBL" id="RRCN01000001">
    <property type="protein sequence ID" value="RRJ64850.1"/>
    <property type="molecule type" value="Genomic_DNA"/>
</dbReference>
<keyword evidence="3" id="KW-0804">Transcription</keyword>
<name>A0A3P3U3X0_9BACL</name>
<dbReference type="InterPro" id="IPR018062">
    <property type="entry name" value="HTH_AraC-typ_CS"/>
</dbReference>
<dbReference type="Proteomes" id="UP000267017">
    <property type="component" value="Unassembled WGS sequence"/>
</dbReference>
<reference evidence="5 6" key="1">
    <citation type="submission" date="2018-11" db="EMBL/GenBank/DDBJ databases">
        <title>Genome sequencing of Paenibacillus sp. KCOM 3021 (= ChDC PVNT-B20).</title>
        <authorList>
            <person name="Kook J.-K."/>
            <person name="Park S.-N."/>
            <person name="Lim Y.K."/>
        </authorList>
    </citation>
    <scope>NUCLEOTIDE SEQUENCE [LARGE SCALE GENOMIC DNA]</scope>
    <source>
        <strain evidence="5 6">KCOM 3021</strain>
    </source>
</reference>
<evidence type="ECO:0000256" key="3">
    <source>
        <dbReference type="ARBA" id="ARBA00023163"/>
    </source>
</evidence>
<keyword evidence="6" id="KW-1185">Reference proteome</keyword>
<proteinExistence type="predicted"/>
<dbReference type="Gene3D" id="2.60.120.280">
    <property type="entry name" value="Regulatory protein AraC"/>
    <property type="match status" value="1"/>
</dbReference>
<dbReference type="PROSITE" id="PS00041">
    <property type="entry name" value="HTH_ARAC_FAMILY_1"/>
    <property type="match status" value="1"/>
</dbReference>
<dbReference type="InterPro" id="IPR003313">
    <property type="entry name" value="AraC-bd"/>
</dbReference>
<dbReference type="GO" id="GO:0043565">
    <property type="term" value="F:sequence-specific DNA binding"/>
    <property type="evidence" value="ECO:0007669"/>
    <property type="project" value="InterPro"/>
</dbReference>
<evidence type="ECO:0000259" key="4">
    <source>
        <dbReference type="PROSITE" id="PS01124"/>
    </source>
</evidence>
<dbReference type="InterPro" id="IPR037923">
    <property type="entry name" value="HTH-like"/>
</dbReference>
<dbReference type="Pfam" id="PF12833">
    <property type="entry name" value="HTH_18"/>
    <property type="match status" value="1"/>
</dbReference>
<evidence type="ECO:0000256" key="2">
    <source>
        <dbReference type="ARBA" id="ARBA00023125"/>
    </source>
</evidence>
<protein>
    <submittedName>
        <fullName evidence="5">Helix-turn-helix domain-containing protein</fullName>
    </submittedName>
</protein>
<evidence type="ECO:0000313" key="5">
    <source>
        <dbReference type="EMBL" id="RRJ64850.1"/>
    </source>
</evidence>